<dbReference type="Proteomes" id="UP000193450">
    <property type="component" value="Chromosome"/>
</dbReference>
<dbReference type="STRING" id="716816.BST96_06600"/>
<keyword evidence="3" id="KW-1185">Reference proteome</keyword>
<dbReference type="SUPFAM" id="SSF53474">
    <property type="entry name" value="alpha/beta-Hydrolases"/>
    <property type="match status" value="1"/>
</dbReference>
<evidence type="ECO:0000313" key="2">
    <source>
        <dbReference type="EMBL" id="ARN73810.1"/>
    </source>
</evidence>
<reference evidence="2 3" key="1">
    <citation type="submission" date="2016-11" db="EMBL/GenBank/DDBJ databases">
        <title>Trade-off between light-utilization and light-protection in marine flavobacteria.</title>
        <authorList>
            <person name="Kumagai Y."/>
        </authorList>
    </citation>
    <scope>NUCLEOTIDE SEQUENCE [LARGE SCALE GENOMIC DNA]</scope>
    <source>
        <strain evidence="2 3">NBRC 107125</strain>
    </source>
</reference>
<dbReference type="RefSeq" id="WP_085757930.1">
    <property type="nucleotide sequence ID" value="NZ_CP019343.1"/>
</dbReference>
<dbReference type="GO" id="GO:0016787">
    <property type="term" value="F:hydrolase activity"/>
    <property type="evidence" value="ECO:0007669"/>
    <property type="project" value="InterPro"/>
</dbReference>
<dbReference type="InterPro" id="IPR029058">
    <property type="entry name" value="AB_hydrolase_fold"/>
</dbReference>
<dbReference type="OrthoDB" id="9806180at2"/>
<dbReference type="EMBL" id="CP019343">
    <property type="protein sequence ID" value="ARN73810.1"/>
    <property type="molecule type" value="Genomic_DNA"/>
</dbReference>
<dbReference type="Gene3D" id="3.40.50.1820">
    <property type="entry name" value="alpha/beta hydrolase"/>
    <property type="match status" value="1"/>
</dbReference>
<gene>
    <name evidence="2" type="ORF">BST96_06600</name>
</gene>
<sequence length="75" mass="8483">MSAFPPSLLISSTRDYLLSSVVATHRQLTRLGVEADLHIWEGLDHVFHYNPALPDARELHQLIVQFFARQLGKSA</sequence>
<dbReference type="Pfam" id="PF07859">
    <property type="entry name" value="Abhydrolase_3"/>
    <property type="match status" value="1"/>
</dbReference>
<evidence type="ECO:0000259" key="1">
    <source>
        <dbReference type="Pfam" id="PF07859"/>
    </source>
</evidence>
<name>A0A1X9N6T3_9GAMM</name>
<feature type="domain" description="Alpha/beta hydrolase fold-3" evidence="1">
    <location>
        <begin position="2"/>
        <end position="48"/>
    </location>
</feature>
<dbReference type="AlphaFoldDB" id="A0A1X9N6T3"/>
<protein>
    <recommendedName>
        <fullName evidence="1">Alpha/beta hydrolase fold-3 domain-containing protein</fullName>
    </recommendedName>
</protein>
<organism evidence="2 3">
    <name type="scientific">Oceanicoccus sagamiensis</name>
    <dbReference type="NCBI Taxonomy" id="716816"/>
    <lineage>
        <taxon>Bacteria</taxon>
        <taxon>Pseudomonadati</taxon>
        <taxon>Pseudomonadota</taxon>
        <taxon>Gammaproteobacteria</taxon>
        <taxon>Cellvibrionales</taxon>
        <taxon>Spongiibacteraceae</taxon>
        <taxon>Oceanicoccus</taxon>
    </lineage>
</organism>
<dbReference type="KEGG" id="osg:BST96_06600"/>
<accession>A0A1X9N6T3</accession>
<evidence type="ECO:0000313" key="3">
    <source>
        <dbReference type="Proteomes" id="UP000193450"/>
    </source>
</evidence>
<proteinExistence type="predicted"/>
<dbReference type="InterPro" id="IPR013094">
    <property type="entry name" value="AB_hydrolase_3"/>
</dbReference>